<accession>A0A3N1GWN0</accession>
<dbReference type="Proteomes" id="UP000276232">
    <property type="component" value="Unassembled WGS sequence"/>
</dbReference>
<dbReference type="RefSeq" id="WP_241967160.1">
    <property type="nucleotide sequence ID" value="NZ_RJKN01000006.1"/>
</dbReference>
<protein>
    <submittedName>
        <fullName evidence="3">Putative dehydrogenase</fullName>
    </submittedName>
</protein>
<evidence type="ECO:0000259" key="1">
    <source>
        <dbReference type="Pfam" id="PF01408"/>
    </source>
</evidence>
<dbReference type="SUPFAM" id="SSF51735">
    <property type="entry name" value="NAD(P)-binding Rossmann-fold domains"/>
    <property type="match status" value="1"/>
</dbReference>
<comment type="caution">
    <text evidence="3">The sequence shown here is derived from an EMBL/GenBank/DDBJ whole genome shotgun (WGS) entry which is preliminary data.</text>
</comment>
<dbReference type="SUPFAM" id="SSF55347">
    <property type="entry name" value="Glyceraldehyde-3-phosphate dehydrogenase-like, C-terminal domain"/>
    <property type="match status" value="1"/>
</dbReference>
<feature type="domain" description="Gfo/Idh/MocA-like oxidoreductase N-terminal" evidence="1">
    <location>
        <begin position="8"/>
        <end position="124"/>
    </location>
</feature>
<gene>
    <name evidence="3" type="ORF">EDC03_2350</name>
</gene>
<feature type="domain" description="GFO/IDH/MocA-like oxidoreductase" evidence="2">
    <location>
        <begin position="142"/>
        <end position="252"/>
    </location>
</feature>
<sequence>MSGRLPLLLVGAGAMGRTWAAALEGSAAAELVGVVDLDVDAARRAAADLGRPDLPVGADLLEVAGRTGAAGVVDVTVPAAHHVVTQTALRAGLPVLGEKPVAATLPQALSLAATADVTGRLFMVSQSRRWLPEVDALRAAVGRLGALGTATVHFAKAPHFGGFREEMAHPLLVDMAIHALDCARFVLDAEPVTVWCTSGNPPWSWYAGDAEATVVVGTDRGARLVYTGSWCAPGAETSWNGAWRVSGEHGTALWDGDAAPVLALGDAEPEVVDVVDGPREVRGALAAFCDALRTGARPWGEVHANVLSLATVEAAVASAATGQRVDVDELLARAHATAVADERHDDVRAALAGWSSVRAALAG</sequence>
<dbReference type="InterPro" id="IPR055170">
    <property type="entry name" value="GFO_IDH_MocA-like_dom"/>
</dbReference>
<organism evidence="3 4">
    <name type="scientific">Pseudokineococcus lusitanus</name>
    <dbReference type="NCBI Taxonomy" id="763993"/>
    <lineage>
        <taxon>Bacteria</taxon>
        <taxon>Bacillati</taxon>
        <taxon>Actinomycetota</taxon>
        <taxon>Actinomycetes</taxon>
        <taxon>Kineosporiales</taxon>
        <taxon>Kineosporiaceae</taxon>
        <taxon>Pseudokineococcus</taxon>
    </lineage>
</organism>
<keyword evidence="4" id="KW-1185">Reference proteome</keyword>
<dbReference type="GO" id="GO:0000166">
    <property type="term" value="F:nucleotide binding"/>
    <property type="evidence" value="ECO:0007669"/>
    <property type="project" value="InterPro"/>
</dbReference>
<dbReference type="PANTHER" id="PTHR43708">
    <property type="entry name" value="CONSERVED EXPRESSED OXIDOREDUCTASE (EUROFUNG)"/>
    <property type="match status" value="1"/>
</dbReference>
<dbReference type="Gene3D" id="3.30.360.10">
    <property type="entry name" value="Dihydrodipicolinate Reductase, domain 2"/>
    <property type="match status" value="1"/>
</dbReference>
<dbReference type="AlphaFoldDB" id="A0A3N1GWN0"/>
<dbReference type="Gene3D" id="3.40.50.720">
    <property type="entry name" value="NAD(P)-binding Rossmann-like Domain"/>
    <property type="match status" value="1"/>
</dbReference>
<dbReference type="Pfam" id="PF01408">
    <property type="entry name" value="GFO_IDH_MocA"/>
    <property type="match status" value="1"/>
</dbReference>
<dbReference type="InterPro" id="IPR000683">
    <property type="entry name" value="Gfo/Idh/MocA-like_OxRdtase_N"/>
</dbReference>
<name>A0A3N1GWN0_9ACTN</name>
<dbReference type="PANTHER" id="PTHR43708:SF8">
    <property type="entry name" value="OXIDOREDUCTASE"/>
    <property type="match status" value="1"/>
</dbReference>
<evidence type="ECO:0000313" key="3">
    <source>
        <dbReference type="EMBL" id="ROP34536.1"/>
    </source>
</evidence>
<evidence type="ECO:0000259" key="2">
    <source>
        <dbReference type="Pfam" id="PF22725"/>
    </source>
</evidence>
<dbReference type="EMBL" id="RJKN01000006">
    <property type="protein sequence ID" value="ROP34536.1"/>
    <property type="molecule type" value="Genomic_DNA"/>
</dbReference>
<proteinExistence type="predicted"/>
<dbReference type="InterPro" id="IPR036291">
    <property type="entry name" value="NAD(P)-bd_dom_sf"/>
</dbReference>
<dbReference type="InterPro" id="IPR051317">
    <property type="entry name" value="Gfo/Idh/MocA_oxidoreduct"/>
</dbReference>
<dbReference type="Pfam" id="PF22725">
    <property type="entry name" value="GFO_IDH_MocA_C3"/>
    <property type="match status" value="1"/>
</dbReference>
<dbReference type="InParanoid" id="A0A3N1GWN0"/>
<evidence type="ECO:0000313" key="4">
    <source>
        <dbReference type="Proteomes" id="UP000276232"/>
    </source>
</evidence>
<reference evidence="3 4" key="1">
    <citation type="journal article" date="2015" name="Stand. Genomic Sci.">
        <title>Genomic Encyclopedia of Bacterial and Archaeal Type Strains, Phase III: the genomes of soil and plant-associated and newly described type strains.</title>
        <authorList>
            <person name="Whitman W.B."/>
            <person name="Woyke T."/>
            <person name="Klenk H.P."/>
            <person name="Zhou Y."/>
            <person name="Lilburn T.G."/>
            <person name="Beck B.J."/>
            <person name="De Vos P."/>
            <person name="Vandamme P."/>
            <person name="Eisen J.A."/>
            <person name="Garrity G."/>
            <person name="Hugenholtz P."/>
            <person name="Kyrpides N.C."/>
        </authorList>
    </citation>
    <scope>NUCLEOTIDE SEQUENCE [LARGE SCALE GENOMIC DNA]</scope>
    <source>
        <strain evidence="3 4">CECT 7306</strain>
    </source>
</reference>